<sequence>MIVTSSNTHFKMITQHDHALVSGELAKNWSDSIFEGGLYRKEVEYAVSQHDCAWIPLDKHPTWNEEKDQPHSFMDYPLKPKVEHYRKGIDLVEDQSEYAALLCSQHYLSFFDQNSTNSTITDFISQEMIRQDKIKRILNIQVPEEYIDFHFRLLQFCDDLSLYLCLNEPGTAKEDENPMFKDGFRQQFSGIKGKIKAKWLDEQAVSVSPNPFKNPFKVEIPYKAVSKEDCETRGLQQAYDLTPNELREVYIR</sequence>
<keyword evidence="2" id="KW-1185">Reference proteome</keyword>
<dbReference type="Pfam" id="PF13030">
    <property type="entry name" value="DUF3891"/>
    <property type="match status" value="1"/>
</dbReference>
<organism evidence="1 2">
    <name type="scientific">Alkalibacillus haloalkaliphilus</name>
    <dbReference type="NCBI Taxonomy" id="94136"/>
    <lineage>
        <taxon>Bacteria</taxon>
        <taxon>Bacillati</taxon>
        <taxon>Bacillota</taxon>
        <taxon>Bacilli</taxon>
        <taxon>Bacillales</taxon>
        <taxon>Bacillaceae</taxon>
        <taxon>Alkalibacillus</taxon>
    </lineage>
</organism>
<keyword evidence="1" id="KW-0489">Methyltransferase</keyword>
<comment type="caution">
    <text evidence="1">The sequence shown here is derived from an EMBL/GenBank/DDBJ whole genome shotgun (WGS) entry which is preliminary data.</text>
</comment>
<dbReference type="GO" id="GO:0032259">
    <property type="term" value="P:methylation"/>
    <property type="evidence" value="ECO:0007669"/>
    <property type="project" value="UniProtKB-KW"/>
</dbReference>
<protein>
    <submittedName>
        <fullName evidence="1">Serine hydroxymethyltransferase</fullName>
    </submittedName>
</protein>
<evidence type="ECO:0000313" key="1">
    <source>
        <dbReference type="EMBL" id="GEN44699.1"/>
    </source>
</evidence>
<keyword evidence="1" id="KW-0808">Transferase</keyword>
<dbReference type="AlphaFoldDB" id="A0A511W0T5"/>
<dbReference type="OrthoDB" id="190426at2"/>
<dbReference type="EMBL" id="BJYA01000001">
    <property type="protein sequence ID" value="GEN44699.1"/>
    <property type="molecule type" value="Genomic_DNA"/>
</dbReference>
<evidence type="ECO:0000313" key="2">
    <source>
        <dbReference type="Proteomes" id="UP000321440"/>
    </source>
</evidence>
<dbReference type="InterPro" id="IPR024992">
    <property type="entry name" value="DUF3891"/>
</dbReference>
<dbReference type="RefSeq" id="WP_146813974.1">
    <property type="nucleotide sequence ID" value="NZ_BJYA01000001.1"/>
</dbReference>
<dbReference type="GO" id="GO:0008168">
    <property type="term" value="F:methyltransferase activity"/>
    <property type="evidence" value="ECO:0007669"/>
    <property type="project" value="UniProtKB-KW"/>
</dbReference>
<gene>
    <name evidence="1" type="ORF">AHA02nite_04750</name>
</gene>
<reference evidence="1 2" key="1">
    <citation type="submission" date="2019-07" db="EMBL/GenBank/DDBJ databases">
        <title>Whole genome shotgun sequence of Alkalibacillus haloalkaliphilus NBRC 103110.</title>
        <authorList>
            <person name="Hosoyama A."/>
            <person name="Uohara A."/>
            <person name="Ohji S."/>
            <person name="Ichikawa N."/>
        </authorList>
    </citation>
    <scope>NUCLEOTIDE SEQUENCE [LARGE SCALE GENOMIC DNA]</scope>
    <source>
        <strain evidence="1 2">NBRC 103110</strain>
    </source>
</reference>
<accession>A0A511W0T5</accession>
<name>A0A511W0T5_9BACI</name>
<dbReference type="Proteomes" id="UP000321440">
    <property type="component" value="Unassembled WGS sequence"/>
</dbReference>
<proteinExistence type="predicted"/>